<organism evidence="1 2">
    <name type="scientific">Gallibacterium anatis</name>
    <dbReference type="NCBI Taxonomy" id="750"/>
    <lineage>
        <taxon>Bacteria</taxon>
        <taxon>Pseudomonadati</taxon>
        <taxon>Pseudomonadota</taxon>
        <taxon>Gammaproteobacteria</taxon>
        <taxon>Pasteurellales</taxon>
        <taxon>Pasteurellaceae</taxon>
        <taxon>Gallibacterium</taxon>
    </lineage>
</organism>
<dbReference type="InterPro" id="IPR049156">
    <property type="entry name" value="Phage_chap_TAC_15-like"/>
</dbReference>
<protein>
    <submittedName>
        <fullName evidence="1">Uncharacterized protein</fullName>
    </submittedName>
</protein>
<reference evidence="1 2" key="1">
    <citation type="submission" date="2014-08" db="EMBL/GenBank/DDBJ databases">
        <title>Chaperone-usher fimbriae in a diverse selection of Gallibacterium genomes.</title>
        <authorList>
            <person name="Kudirkiene E."/>
            <person name="Bager R.J."/>
            <person name="Johnson T.J."/>
            <person name="Bojesen A.M."/>
        </authorList>
    </citation>
    <scope>NUCLEOTIDE SEQUENCE [LARGE SCALE GENOMIC DNA]</scope>
    <source>
        <strain evidence="1 2">20558/3kl.</strain>
    </source>
</reference>
<dbReference type="RefSeq" id="WP_039083580.1">
    <property type="nucleotide sequence ID" value="NZ_JPXS01000015.1"/>
</dbReference>
<evidence type="ECO:0000313" key="1">
    <source>
        <dbReference type="EMBL" id="KGQ33205.1"/>
    </source>
</evidence>
<accession>A0A0A2XRB4</accession>
<comment type="caution">
    <text evidence="1">The sequence shown here is derived from an EMBL/GenBank/DDBJ whole genome shotgun (WGS) entry which is preliminary data.</text>
</comment>
<dbReference type="EMBL" id="JPXS01000015">
    <property type="protein sequence ID" value="KGQ33205.1"/>
    <property type="molecule type" value="Genomic_DNA"/>
</dbReference>
<gene>
    <name evidence="1" type="ORF">JP32_03100</name>
</gene>
<dbReference type="AlphaFoldDB" id="A0A0A2XRB4"/>
<sequence>MSLKTKEIIIESGRDKGTKFIIEEMPIAKADKWAMKLFLALSGAGFDTSNLNNGMVSVAGLTVAVLRNLPEEKVIALSDELLECVKIVPDGGQPRALNLNFNDIQDVTTLFKLRMEVLKLHIGFLLPGNTRI</sequence>
<proteinExistence type="predicted"/>
<dbReference type="Pfam" id="PF21822">
    <property type="entry name" value="Phage_TAC_15"/>
    <property type="match status" value="1"/>
</dbReference>
<name>A0A0A2XRB4_9PAST</name>
<evidence type="ECO:0000313" key="2">
    <source>
        <dbReference type="Proteomes" id="UP000030526"/>
    </source>
</evidence>
<dbReference type="Proteomes" id="UP000030526">
    <property type="component" value="Unassembled WGS sequence"/>
</dbReference>